<evidence type="ECO:0000256" key="4">
    <source>
        <dbReference type="ARBA" id="ARBA00023157"/>
    </source>
</evidence>
<gene>
    <name evidence="8" type="ORF">DI616_02885</name>
</gene>
<dbReference type="EMBL" id="VAFL01000002">
    <property type="protein sequence ID" value="TKW68074.1"/>
    <property type="molecule type" value="Genomic_DNA"/>
</dbReference>
<evidence type="ECO:0000259" key="6">
    <source>
        <dbReference type="SMART" id="SM01359"/>
    </source>
</evidence>
<protein>
    <submittedName>
        <fullName evidence="8">Alpha-2-macroglobulin</fullName>
    </submittedName>
</protein>
<comment type="caution">
    <text evidence="8">The sequence shown here is derived from an EMBL/GenBank/DDBJ whole genome shotgun (WGS) entry which is preliminary data.</text>
</comment>
<dbReference type="GO" id="GO:0004866">
    <property type="term" value="F:endopeptidase inhibitor activity"/>
    <property type="evidence" value="ECO:0007669"/>
    <property type="project" value="InterPro"/>
</dbReference>
<dbReference type="SMART" id="SM01359">
    <property type="entry name" value="A2M_N_2"/>
    <property type="match status" value="1"/>
</dbReference>
<dbReference type="InterPro" id="IPR051802">
    <property type="entry name" value="YfhM-like"/>
</dbReference>
<dbReference type="InterPro" id="IPR000177">
    <property type="entry name" value="Apple"/>
</dbReference>
<evidence type="ECO:0000313" key="9">
    <source>
        <dbReference type="Proteomes" id="UP000315344"/>
    </source>
</evidence>
<feature type="signal peptide" evidence="5">
    <location>
        <begin position="1"/>
        <end position="24"/>
    </location>
</feature>
<keyword evidence="3" id="KW-0677">Repeat</keyword>
<feature type="chain" id="PRO_5021990338" evidence="5">
    <location>
        <begin position="25"/>
        <end position="1829"/>
    </location>
</feature>
<proteinExistence type="inferred from homology"/>
<dbReference type="Pfam" id="PF11974">
    <property type="entry name" value="bMG3"/>
    <property type="match status" value="1"/>
</dbReference>
<feature type="domain" description="Alpha-2-macroglobulin" evidence="7">
    <location>
        <begin position="1164"/>
        <end position="1252"/>
    </location>
</feature>
<evidence type="ECO:0000256" key="2">
    <source>
        <dbReference type="ARBA" id="ARBA00022729"/>
    </source>
</evidence>
<dbReference type="SMART" id="SM01419">
    <property type="entry name" value="Thiol-ester_cl"/>
    <property type="match status" value="1"/>
</dbReference>
<dbReference type="Pfam" id="PF17972">
    <property type="entry name" value="bMG5"/>
    <property type="match status" value="1"/>
</dbReference>
<dbReference type="PANTHER" id="PTHR40094:SF1">
    <property type="entry name" value="UBIQUITIN DOMAIN-CONTAINING PROTEIN"/>
    <property type="match status" value="1"/>
</dbReference>
<dbReference type="Pfam" id="PF17973">
    <property type="entry name" value="bMG10"/>
    <property type="match status" value="1"/>
</dbReference>
<dbReference type="Gene3D" id="1.50.10.20">
    <property type="match status" value="1"/>
</dbReference>
<dbReference type="InterPro" id="IPR041246">
    <property type="entry name" value="Bact_MG10"/>
</dbReference>
<dbReference type="InterPro" id="IPR047565">
    <property type="entry name" value="Alpha-macroglob_thiol-ester_cl"/>
</dbReference>
<dbReference type="GO" id="GO:0005615">
    <property type="term" value="C:extracellular space"/>
    <property type="evidence" value="ECO:0007669"/>
    <property type="project" value="InterPro"/>
</dbReference>
<dbReference type="Pfam" id="PF17962">
    <property type="entry name" value="bMG6"/>
    <property type="match status" value="1"/>
</dbReference>
<dbReference type="InterPro" id="IPR041203">
    <property type="entry name" value="Bact_A2M_MG5"/>
</dbReference>
<keyword evidence="2 5" id="KW-0732">Signal</keyword>
<dbReference type="CDD" id="cd01100">
    <property type="entry name" value="APPLE_Factor_XI_like"/>
    <property type="match status" value="1"/>
</dbReference>
<dbReference type="Pfam" id="PF01835">
    <property type="entry name" value="MG2"/>
    <property type="match status" value="1"/>
</dbReference>
<dbReference type="InterPro" id="IPR011625">
    <property type="entry name" value="A2M_N_BRD"/>
</dbReference>
<accession>A0A533IBZ8</accession>
<dbReference type="InterPro" id="IPR021868">
    <property type="entry name" value="Alpha_2_Macroglob_MG3"/>
</dbReference>
<organism evidence="8 9">
    <name type="scientific">Paracoccus denitrificans</name>
    <dbReference type="NCBI Taxonomy" id="266"/>
    <lineage>
        <taxon>Bacteria</taxon>
        <taxon>Pseudomonadati</taxon>
        <taxon>Pseudomonadota</taxon>
        <taxon>Alphaproteobacteria</taxon>
        <taxon>Rhodobacterales</taxon>
        <taxon>Paracoccaceae</taxon>
        <taxon>Paracoccus</taxon>
    </lineage>
</organism>
<dbReference type="GO" id="GO:0006508">
    <property type="term" value="P:proteolysis"/>
    <property type="evidence" value="ECO:0007669"/>
    <property type="project" value="InterPro"/>
</dbReference>
<dbReference type="InterPro" id="IPR011626">
    <property type="entry name" value="Alpha-macroglobulin_TED"/>
</dbReference>
<evidence type="ECO:0000256" key="1">
    <source>
        <dbReference type="ARBA" id="ARBA00010556"/>
    </source>
</evidence>
<dbReference type="SMART" id="SM01360">
    <property type="entry name" value="A2M"/>
    <property type="match status" value="1"/>
</dbReference>
<sequence>MRKFVSAGLGACLIISATIGGAIAQDAIPERRLPLQDGFDLPGGDLGPIFEINQSACIEACLANSACTALTYNAGARACFPKANPGAPVPFAGALSGEVRNTDPATISRAQARLAEDHSWLRESDIAAAYDLAARLGQTYPGYGATDDELRQTVNEWAGTASDTAIRAQGALTATTDSAIDWLQLSALYTNAAANSDNSSEMQRLALAAATNAWLRDPGDGAMSLLVWARAAEKQQRGRDGLQALRSGPQAAPEIAGALDEFVGNYGFRVQDQEVRASGPEPRMCVYFSDNLSRNADLRPFVSLPDQTFGLEPNGSELCITGMERGADVTVTMRAGLPSADGDTLTRDVELTSYIPDRDPMVRFPGRAYVLPASGDLGLTLYSVNAAEAELTLYRMSDRNLVQALRDQMFGTPLDGWRANEFTTELGTQIWEGFATVAPPAGGGAHPVNAEVATRLDLRGEAGPLQPGVYALSAAVPDTSQDDTPAATQWFMVSDLGLSSYSGTDGLTVAVRGLSDAQARAGVKVELISRGNAILGTVVTDEQGFAHFDAGLTRGRASAEPALITASRMDGDTIADFSILSLMDPEFDLSDRGVEGNPPAPPVDLFATLDRGAYRAGETAHATILARDGLSEAIEGLPLSATVIRPDGAEYTKLMPTPAPDGGYVLDFPVPATAPRGSWQIDLRVEEDGPALATMRMLVEDFLPERIDFDLDLPDTPQPATQEIAADISARWLYGAPAADLPVEGELTLSPARSLPEWEGYVFGRHDETQPEGAGMLAGTTDADGVYHLQANLPPALAQTTRPWNLTVRLDILEGAGRPVERSDTALILPADVTVGINPNFEDLTVPENGEASFTVIAVDDDLLPVDGTYDWQLNRIQSDYQWYSIDGDWQWEVITNRTTVDSGNAALDNTGPATVTTNVEWGEYEFVLTAPNGAESSILFYAGWGAASSAEETPDRLRVTLDKPAYRAGETATVTFEAPSAGAALVSVMSNRLIAMQSVETTAGVNTVELPVTDEWGAGVYVAVSAIRPVGEDAGHAPMRTLGLAPAAVDPGERRLQASIEAPEQIDPRQTAEVTLSVTGAAEGETVNATIWAVDQGILNLTRYEPPSATDHYFGQRRLGVGMRDLYGRLILASGASDGAIRSGGDTAAVGTAAPPPTEKLMSWFSGPVTLDASGKATVSVPLPDFNGEVRLMAVAWTKHAVGQADRTMLVRDPVVMTVTAPAFLAPGDVAEAQIALTHVSGPAGDVSLSVSPLGDGPAIGTADLPATVSLTEGERVPLGLSLSAPPTEGPAALRVSATLPDGRTVTKDLQIPVLVNDEPVTRAMRITLAPGQSLSPNLSELGRFTPGSGRLTASVGVYALLDIPAALTLLRNYPYGCTEQLTSAAMPQLYVGNLLPDNAPPLPGELPRGIDEAIEQILTRQNTSGGFGMWNAGSGERWLDAYVTDFLSRARAAGHDVPDANFRRALSNLQNRLNSSTDAEYADPDEASAMAYASYVLARERAAVVSDLRYYADTGRNSFATPMAAAQLGAALAFLGDQPRADRMFAHAQNLLEESADRPGLRRDFGTLLRDRAAVLALASEAGSQRIDPARLASDMARQIATRENGALSTQEAMWTVLAGQALVAGNDPSQGITLGGAPLSGPVADLGDASAPLSVPLANAGNRPVDVTISATAVPDEPVAGGGTAYAISRRYFTPEGQPLNPAQVTQGQRMVAVLEVRPYSAEGGRLIVTDPLPAGFEIDNPNLIEAGEISGLNWLQGGVTTEMTEFRSDRFAASVEWSQDSSFQLAYRLRAVTPGQFHHPAATVSDFYRPERRGWTDSATVSIAP</sequence>
<evidence type="ECO:0000259" key="7">
    <source>
        <dbReference type="SMART" id="SM01360"/>
    </source>
</evidence>
<dbReference type="InterPro" id="IPR026284">
    <property type="entry name" value="A2MG_proteobact"/>
</dbReference>
<dbReference type="PANTHER" id="PTHR40094">
    <property type="entry name" value="ALPHA-2-MACROGLOBULIN HOMOLOG"/>
    <property type="match status" value="1"/>
</dbReference>
<comment type="similarity">
    <text evidence="1">Belongs to the protease inhibitor I39 (alpha-2-macroglobulin) family. Bacterial alpha-2-macroglobulin subfamily.</text>
</comment>
<evidence type="ECO:0000313" key="8">
    <source>
        <dbReference type="EMBL" id="TKW68074.1"/>
    </source>
</evidence>
<dbReference type="Pfam" id="PF07678">
    <property type="entry name" value="TED_complement"/>
    <property type="match status" value="1"/>
</dbReference>
<feature type="domain" description="Alpha-2-macroglobulin bait region" evidence="6">
    <location>
        <begin position="958"/>
        <end position="1102"/>
    </location>
</feature>
<dbReference type="CDD" id="cd02891">
    <property type="entry name" value="A2M_like"/>
    <property type="match status" value="1"/>
</dbReference>
<evidence type="ECO:0000256" key="3">
    <source>
        <dbReference type="ARBA" id="ARBA00022737"/>
    </source>
</evidence>
<keyword evidence="4" id="KW-1015">Disulfide bond</keyword>
<reference evidence="8 9" key="1">
    <citation type="journal article" date="2017" name="Nat. Commun.">
        <title>In situ click chemistry generation of cyclooxygenase-2 inhibitors.</title>
        <authorList>
            <person name="Bhardwaj A."/>
            <person name="Kaur J."/>
            <person name="Wuest M."/>
            <person name="Wuest F."/>
        </authorList>
    </citation>
    <scope>NUCLEOTIDE SEQUENCE [LARGE SCALE GENOMIC DNA]</scope>
    <source>
        <strain evidence="8">S2_012_000_R3_94</strain>
    </source>
</reference>
<dbReference type="Pfam" id="PF00207">
    <property type="entry name" value="A2M"/>
    <property type="match status" value="1"/>
</dbReference>
<dbReference type="InterPro" id="IPR041462">
    <property type="entry name" value="Bact_A2M_MG6"/>
</dbReference>
<dbReference type="Gene3D" id="2.60.40.1930">
    <property type="match status" value="1"/>
</dbReference>
<dbReference type="Proteomes" id="UP000315344">
    <property type="component" value="Unassembled WGS sequence"/>
</dbReference>
<dbReference type="Pfam" id="PF07703">
    <property type="entry name" value="A2M_BRD"/>
    <property type="match status" value="1"/>
</dbReference>
<dbReference type="Gene3D" id="3.50.4.10">
    <property type="entry name" value="Hepatocyte Growth Factor"/>
    <property type="match status" value="1"/>
</dbReference>
<dbReference type="InterPro" id="IPR008930">
    <property type="entry name" value="Terpenoid_cyclase/PrenylTrfase"/>
</dbReference>
<evidence type="ECO:0000256" key="5">
    <source>
        <dbReference type="SAM" id="SignalP"/>
    </source>
</evidence>
<dbReference type="InterPro" id="IPR001599">
    <property type="entry name" value="Macroglobln_a2"/>
</dbReference>
<dbReference type="SUPFAM" id="SSF48239">
    <property type="entry name" value="Terpenoid cyclases/Protein prenyltransferases"/>
    <property type="match status" value="1"/>
</dbReference>
<dbReference type="InterPro" id="IPR002890">
    <property type="entry name" value="MG2"/>
</dbReference>
<dbReference type="PIRSF" id="PIRSF038980">
    <property type="entry name" value="A2M_bac"/>
    <property type="match status" value="1"/>
</dbReference>
<name>A0A533IBZ8_PARDE</name>